<dbReference type="EMBL" id="CP084166">
    <property type="protein sequence ID" value="UJG41448.1"/>
    <property type="molecule type" value="Genomic_DNA"/>
</dbReference>
<dbReference type="Gene3D" id="3.40.30.10">
    <property type="entry name" value="Glutaredoxin"/>
    <property type="match status" value="1"/>
</dbReference>
<dbReference type="InterPro" id="IPR036249">
    <property type="entry name" value="Thioredoxin-like_sf"/>
</dbReference>
<dbReference type="SUPFAM" id="SSF52833">
    <property type="entry name" value="Thioredoxin-like"/>
    <property type="match status" value="1"/>
</dbReference>
<keyword evidence="3" id="KW-0560">Oxidoreductase</keyword>
<evidence type="ECO:0000259" key="7">
    <source>
        <dbReference type="Pfam" id="PF07992"/>
    </source>
</evidence>
<dbReference type="InterPro" id="IPR008255">
    <property type="entry name" value="Pyr_nucl-diS_OxRdtase_2_AS"/>
</dbReference>
<dbReference type="InterPro" id="IPR023753">
    <property type="entry name" value="FAD/NAD-binding_dom"/>
</dbReference>
<dbReference type="Proteomes" id="UP001201020">
    <property type="component" value="Chromosome"/>
</dbReference>
<dbReference type="PRINTS" id="PR00368">
    <property type="entry name" value="FADPNR"/>
</dbReference>
<feature type="domain" description="Glutaredoxin" evidence="6">
    <location>
        <begin position="7"/>
        <end position="62"/>
    </location>
</feature>
<dbReference type="PROSITE" id="PS51354">
    <property type="entry name" value="GLUTAREDOXIN_2"/>
    <property type="match status" value="1"/>
</dbReference>
<dbReference type="GO" id="GO:0016668">
    <property type="term" value="F:oxidoreductase activity, acting on a sulfur group of donors, NAD(P) as acceptor"/>
    <property type="evidence" value="ECO:0007669"/>
    <property type="project" value="UniProtKB-ARBA"/>
</dbReference>
<dbReference type="InterPro" id="IPR036188">
    <property type="entry name" value="FAD/NAD-bd_sf"/>
</dbReference>
<dbReference type="PROSITE" id="PS00573">
    <property type="entry name" value="PYRIDINE_REDOX_2"/>
    <property type="match status" value="1"/>
</dbReference>
<evidence type="ECO:0000256" key="1">
    <source>
        <dbReference type="ARBA" id="ARBA00022630"/>
    </source>
</evidence>
<evidence type="ECO:0000259" key="6">
    <source>
        <dbReference type="Pfam" id="PF00462"/>
    </source>
</evidence>
<dbReference type="Pfam" id="PF07992">
    <property type="entry name" value="Pyr_redox_2"/>
    <property type="match status" value="1"/>
</dbReference>
<dbReference type="PANTHER" id="PTHR48105">
    <property type="entry name" value="THIOREDOXIN REDUCTASE 1-RELATED-RELATED"/>
    <property type="match status" value="1"/>
</dbReference>
<keyword evidence="1" id="KW-0285">Flavoprotein</keyword>
<feature type="domain" description="FAD/NAD(P)-binding" evidence="7">
    <location>
        <begin position="89"/>
        <end position="381"/>
    </location>
</feature>
<keyword evidence="4" id="KW-1015">Disulfide bond</keyword>
<dbReference type="CDD" id="cd02976">
    <property type="entry name" value="NrdH"/>
    <property type="match status" value="1"/>
</dbReference>
<sequence length="394" mass="43323">MAKITKFYGTAWCRDCKQAKAFLAKHRIEYNYIDIDYDEEASEIVKKLNNGKRKVPTITFDDGTFLVEPSDAELAEKLGLIPKIEKEEYDLVIIGGGPAALTCAIYTSREGISTLVLEKGSFGGQMGYTNKIDNYPGFPEGITGKELAEKFVLHAKKFGAELVNAVEVQNVTKLDDDIFEITTSTGVKIKAKAVVVATGTTYRSLGVPGEEILLGYKIHFCATCDGPFYKGKHILVIGGGNSAFEESMFLAKFAEKVAIIEIMDHFNASKIIQEKALSNPKIEAFTSYETKEFIVGQRKTLEAVVCYDRANNKEVILKPDAVFEYVGLKPNIEPVKDLVELDKNGFIKTDEHFMTSVKGLFAAGDCRGGSIQQVTSSTGEGTAVALHIREFLNS</sequence>
<accession>A0A9Y1BLZ1</accession>
<protein>
    <submittedName>
        <fullName evidence="8">FAD-dependent oxidoreductase</fullName>
    </submittedName>
</protein>
<dbReference type="SUPFAM" id="SSF51905">
    <property type="entry name" value="FAD/NAD(P)-binding domain"/>
    <property type="match status" value="1"/>
</dbReference>
<proteinExistence type="predicted"/>
<dbReference type="AlphaFoldDB" id="A0A9Y1BLZ1"/>
<keyword evidence="5" id="KW-0676">Redox-active center</keyword>
<evidence type="ECO:0000256" key="5">
    <source>
        <dbReference type="ARBA" id="ARBA00023284"/>
    </source>
</evidence>
<reference evidence="8" key="1">
    <citation type="journal article" date="2022" name="Nat. Microbiol.">
        <title>Unique mobile elements and scalable gene flow at the prokaryote-eukaryote boundary revealed by circularized Asgard archaea genomes.</title>
        <authorList>
            <person name="Wu F."/>
            <person name="Speth D.R."/>
            <person name="Philosof A."/>
            <person name="Cremiere A."/>
            <person name="Narayanan A."/>
            <person name="Barco R.A."/>
            <person name="Connon S.A."/>
            <person name="Amend J.P."/>
            <person name="Antoshechkin I.A."/>
            <person name="Orphan V.J."/>
        </authorList>
    </citation>
    <scope>NUCLEOTIDE SEQUENCE</scope>
    <source>
        <strain evidence="8">PM71</strain>
    </source>
</reference>
<organism evidence="8">
    <name type="scientific">Candidatus Heimdallarchaeum aukensis</name>
    <dbReference type="NCBI Taxonomy" id="2876573"/>
    <lineage>
        <taxon>Archaea</taxon>
        <taxon>Promethearchaeati</taxon>
        <taxon>Candidatus Heimdallarchaeota</taxon>
        <taxon>Candidatus Heimdallarchaeia (ex Rinke et al. 2021) (nom. nud.)</taxon>
        <taxon>Candidatus Heimdallarchaeales</taxon>
        <taxon>Candidatus Heimdallarchaeaceae</taxon>
        <taxon>Candidatus Heimdallarchaeum</taxon>
    </lineage>
</organism>
<keyword evidence="2" id="KW-0274">FAD</keyword>
<gene>
    <name evidence="8" type="ORF">K9W45_03055</name>
</gene>
<evidence type="ECO:0000256" key="2">
    <source>
        <dbReference type="ARBA" id="ARBA00022827"/>
    </source>
</evidence>
<evidence type="ECO:0000256" key="3">
    <source>
        <dbReference type="ARBA" id="ARBA00023002"/>
    </source>
</evidence>
<name>A0A9Y1BLZ1_9ARCH</name>
<dbReference type="Gene3D" id="3.50.50.60">
    <property type="entry name" value="FAD/NAD(P)-binding domain"/>
    <property type="match status" value="2"/>
</dbReference>
<dbReference type="PRINTS" id="PR00469">
    <property type="entry name" value="PNDRDTASEII"/>
</dbReference>
<evidence type="ECO:0000313" key="8">
    <source>
        <dbReference type="EMBL" id="UJG41448.1"/>
    </source>
</evidence>
<dbReference type="Pfam" id="PF00462">
    <property type="entry name" value="Glutaredoxin"/>
    <property type="match status" value="1"/>
</dbReference>
<evidence type="ECO:0000256" key="4">
    <source>
        <dbReference type="ARBA" id="ARBA00023157"/>
    </source>
</evidence>
<dbReference type="InterPro" id="IPR050097">
    <property type="entry name" value="Ferredoxin-NADP_redctase_2"/>
</dbReference>
<dbReference type="InterPro" id="IPR002109">
    <property type="entry name" value="Glutaredoxin"/>
</dbReference>